<protein>
    <recommendedName>
        <fullName evidence="1">VOC domain-containing protein</fullName>
    </recommendedName>
</protein>
<dbReference type="Pfam" id="PF00903">
    <property type="entry name" value="Glyoxalase"/>
    <property type="match status" value="1"/>
</dbReference>
<evidence type="ECO:0000259" key="1">
    <source>
        <dbReference type="PROSITE" id="PS51819"/>
    </source>
</evidence>
<gene>
    <name evidence="2" type="ORF">CYMTET_49469</name>
</gene>
<keyword evidence="3" id="KW-1185">Reference proteome</keyword>
<reference evidence="2 3" key="1">
    <citation type="journal article" date="2015" name="Genome Biol. Evol.">
        <title>Comparative Genomics of a Bacterivorous Green Alga Reveals Evolutionary Causalities and Consequences of Phago-Mixotrophic Mode of Nutrition.</title>
        <authorList>
            <person name="Burns J.A."/>
            <person name="Paasch A."/>
            <person name="Narechania A."/>
            <person name="Kim E."/>
        </authorList>
    </citation>
    <scope>NUCLEOTIDE SEQUENCE [LARGE SCALE GENOMIC DNA]</scope>
    <source>
        <strain evidence="2 3">PLY_AMNH</strain>
    </source>
</reference>
<name>A0AAE0BQ78_9CHLO</name>
<evidence type="ECO:0000313" key="2">
    <source>
        <dbReference type="EMBL" id="KAK3240707.1"/>
    </source>
</evidence>
<dbReference type="InterPro" id="IPR004360">
    <property type="entry name" value="Glyas_Fos-R_dOase_dom"/>
</dbReference>
<sequence>MSHIMKICVCKVRVGASYNHRVPNSVDPRVYCAERTQSRTVVKLLQSPGLAQVPRSYKRSVTVSSKSEVEPNAASFTPFHLAFPVRDVEEAREFYGGMLGCPEGRSAATWVDFNLYGHQVVCHRVEGYNASSISNPVDGDPVPVPHFGLAMNKEDFHDLAARVKAAGIEFIIEPHLRFVGAPGEQWTMFFKDPSGNSLEFKSMTNPENLFAKYYVED</sequence>
<comment type="caution">
    <text evidence="2">The sequence shown here is derived from an EMBL/GenBank/DDBJ whole genome shotgun (WGS) entry which is preliminary data.</text>
</comment>
<proteinExistence type="predicted"/>
<accession>A0AAE0BQ78</accession>
<dbReference type="Proteomes" id="UP001190700">
    <property type="component" value="Unassembled WGS sequence"/>
</dbReference>
<dbReference type="Gene3D" id="3.10.180.10">
    <property type="entry name" value="2,3-Dihydroxybiphenyl 1,2-Dioxygenase, domain 1"/>
    <property type="match status" value="1"/>
</dbReference>
<dbReference type="PROSITE" id="PS51819">
    <property type="entry name" value="VOC"/>
    <property type="match status" value="1"/>
</dbReference>
<dbReference type="PANTHER" id="PTHR39434:SF1">
    <property type="entry name" value="VOC DOMAIN-CONTAINING PROTEIN"/>
    <property type="match status" value="1"/>
</dbReference>
<dbReference type="InterPro" id="IPR029068">
    <property type="entry name" value="Glyas_Bleomycin-R_OHBP_Dase"/>
</dbReference>
<dbReference type="AlphaFoldDB" id="A0AAE0BQ78"/>
<dbReference type="SUPFAM" id="SSF54593">
    <property type="entry name" value="Glyoxalase/Bleomycin resistance protein/Dihydroxybiphenyl dioxygenase"/>
    <property type="match status" value="1"/>
</dbReference>
<organism evidence="2 3">
    <name type="scientific">Cymbomonas tetramitiformis</name>
    <dbReference type="NCBI Taxonomy" id="36881"/>
    <lineage>
        <taxon>Eukaryota</taxon>
        <taxon>Viridiplantae</taxon>
        <taxon>Chlorophyta</taxon>
        <taxon>Pyramimonadophyceae</taxon>
        <taxon>Pyramimonadales</taxon>
        <taxon>Pyramimonadaceae</taxon>
        <taxon>Cymbomonas</taxon>
    </lineage>
</organism>
<dbReference type="CDD" id="cd08357">
    <property type="entry name" value="VOC_like"/>
    <property type="match status" value="1"/>
</dbReference>
<dbReference type="EMBL" id="LGRX02033571">
    <property type="protein sequence ID" value="KAK3240707.1"/>
    <property type="molecule type" value="Genomic_DNA"/>
</dbReference>
<dbReference type="PANTHER" id="PTHR39434">
    <property type="match status" value="1"/>
</dbReference>
<feature type="domain" description="VOC" evidence="1">
    <location>
        <begin position="77"/>
        <end position="203"/>
    </location>
</feature>
<evidence type="ECO:0000313" key="3">
    <source>
        <dbReference type="Proteomes" id="UP001190700"/>
    </source>
</evidence>
<dbReference type="InterPro" id="IPR037523">
    <property type="entry name" value="VOC_core"/>
</dbReference>